<name>A0A6J7DH91_9ZZZZ</name>
<reference evidence="1" key="1">
    <citation type="submission" date="2020-05" db="EMBL/GenBank/DDBJ databases">
        <authorList>
            <person name="Chiriac C."/>
            <person name="Salcher M."/>
            <person name="Ghai R."/>
            <person name="Kavagutti S V."/>
        </authorList>
    </citation>
    <scope>NUCLEOTIDE SEQUENCE</scope>
</reference>
<protein>
    <submittedName>
        <fullName evidence="1">Unannotated protein</fullName>
    </submittedName>
</protein>
<dbReference type="EMBL" id="CAFBLF010000088">
    <property type="protein sequence ID" value="CAB4866583.1"/>
    <property type="molecule type" value="Genomic_DNA"/>
</dbReference>
<accession>A0A6J7DH91</accession>
<evidence type="ECO:0000313" key="1">
    <source>
        <dbReference type="EMBL" id="CAB4866583.1"/>
    </source>
</evidence>
<dbReference type="Gene3D" id="3.30.70.1060">
    <property type="entry name" value="Dimeric alpha+beta barrel"/>
    <property type="match status" value="1"/>
</dbReference>
<dbReference type="InterPro" id="IPR011008">
    <property type="entry name" value="Dimeric_a/b-barrel"/>
</dbReference>
<sequence length="108" mass="11738">MRFIIFVIDQATNSGNPAEMRAIDAFNDGLRTNGQWVFAAGISAPDLATLVDNRDGLGNVVSASLFAEHDFYSGFWVIDAESVEKAHKLALAASQACNRRVEIRPLLA</sequence>
<dbReference type="SUPFAM" id="SSF54909">
    <property type="entry name" value="Dimeric alpha+beta barrel"/>
    <property type="match status" value="1"/>
</dbReference>
<dbReference type="AlphaFoldDB" id="A0A6J7DH91"/>
<organism evidence="1">
    <name type="scientific">freshwater metagenome</name>
    <dbReference type="NCBI Taxonomy" id="449393"/>
    <lineage>
        <taxon>unclassified sequences</taxon>
        <taxon>metagenomes</taxon>
        <taxon>ecological metagenomes</taxon>
    </lineage>
</organism>
<proteinExistence type="predicted"/>
<gene>
    <name evidence="1" type="ORF">UFOPK3339_00676</name>
</gene>